<accession>A0A3P6SB59</accession>
<evidence type="ECO:0000256" key="1">
    <source>
        <dbReference type="SAM" id="Phobius"/>
    </source>
</evidence>
<protein>
    <submittedName>
        <fullName evidence="2">Uncharacterized protein</fullName>
    </submittedName>
</protein>
<keyword evidence="1" id="KW-0812">Transmembrane</keyword>
<keyword evidence="1" id="KW-1133">Transmembrane helix</keyword>
<name>A0A3P6SB59_DIBLA</name>
<feature type="transmembrane region" description="Helical" evidence="1">
    <location>
        <begin position="6"/>
        <end position="28"/>
    </location>
</feature>
<sequence>MLPGSIFSFATAGGTFFFLLFLVNLVFFRLIHMVPTTESPSVAAAELARSGCRSTDALCVPWITRLLFGLLEVSTAARYLIAWVSWLQPLIILPL</sequence>
<dbReference type="EMBL" id="UYRU01017458">
    <property type="protein sequence ID" value="VDK52864.1"/>
    <property type="molecule type" value="Genomic_DNA"/>
</dbReference>
<evidence type="ECO:0000313" key="2">
    <source>
        <dbReference type="EMBL" id="VDK52864.1"/>
    </source>
</evidence>
<dbReference type="Proteomes" id="UP000281553">
    <property type="component" value="Unassembled WGS sequence"/>
</dbReference>
<dbReference type="AlphaFoldDB" id="A0A3P6SB59"/>
<evidence type="ECO:0000313" key="3">
    <source>
        <dbReference type="Proteomes" id="UP000281553"/>
    </source>
</evidence>
<proteinExistence type="predicted"/>
<feature type="non-terminal residue" evidence="2">
    <location>
        <position position="95"/>
    </location>
</feature>
<gene>
    <name evidence="2" type="ORF">DILT_LOCUS1940</name>
</gene>
<organism evidence="2 3">
    <name type="scientific">Dibothriocephalus latus</name>
    <name type="common">Fish tapeworm</name>
    <name type="synonym">Diphyllobothrium latum</name>
    <dbReference type="NCBI Taxonomy" id="60516"/>
    <lineage>
        <taxon>Eukaryota</taxon>
        <taxon>Metazoa</taxon>
        <taxon>Spiralia</taxon>
        <taxon>Lophotrochozoa</taxon>
        <taxon>Platyhelminthes</taxon>
        <taxon>Cestoda</taxon>
        <taxon>Eucestoda</taxon>
        <taxon>Diphyllobothriidea</taxon>
        <taxon>Diphyllobothriidae</taxon>
        <taxon>Dibothriocephalus</taxon>
    </lineage>
</organism>
<reference evidence="2 3" key="1">
    <citation type="submission" date="2018-11" db="EMBL/GenBank/DDBJ databases">
        <authorList>
            <consortium name="Pathogen Informatics"/>
        </authorList>
    </citation>
    <scope>NUCLEOTIDE SEQUENCE [LARGE SCALE GENOMIC DNA]</scope>
</reference>
<keyword evidence="1" id="KW-0472">Membrane</keyword>
<keyword evidence="3" id="KW-1185">Reference proteome</keyword>